<dbReference type="Pfam" id="PF01490">
    <property type="entry name" value="Aa_trans"/>
    <property type="match status" value="1"/>
</dbReference>
<evidence type="ECO:0000256" key="2">
    <source>
        <dbReference type="ARBA" id="ARBA00008066"/>
    </source>
</evidence>
<feature type="transmembrane region" description="Helical" evidence="10">
    <location>
        <begin position="466"/>
        <end position="486"/>
    </location>
</feature>
<feature type="compositionally biased region" description="Low complexity" evidence="9">
    <location>
        <begin position="89"/>
        <end position="102"/>
    </location>
</feature>
<feature type="transmembrane region" description="Helical" evidence="10">
    <location>
        <begin position="241"/>
        <end position="266"/>
    </location>
</feature>
<feature type="transmembrane region" description="Helical" evidence="10">
    <location>
        <begin position="348"/>
        <end position="371"/>
    </location>
</feature>
<dbReference type="Proteomes" id="UP000594262">
    <property type="component" value="Unplaced"/>
</dbReference>
<proteinExistence type="inferred from homology"/>
<accession>A0A7M6DN11</accession>
<comment type="subcellular location">
    <subcellularLocation>
        <location evidence="1">Cytoplasmic vesicle membrane</location>
        <topology evidence="1">Multi-pass membrane protein</topology>
    </subcellularLocation>
</comment>
<keyword evidence="8" id="KW-0968">Cytoplasmic vesicle</keyword>
<evidence type="ECO:0000256" key="1">
    <source>
        <dbReference type="ARBA" id="ARBA00004439"/>
    </source>
</evidence>
<dbReference type="PANTHER" id="PTHR22950">
    <property type="entry name" value="AMINO ACID TRANSPORTER"/>
    <property type="match status" value="1"/>
</dbReference>
<evidence type="ECO:0000256" key="7">
    <source>
        <dbReference type="ARBA" id="ARBA00023136"/>
    </source>
</evidence>
<feature type="transmembrane region" description="Helical" evidence="10">
    <location>
        <begin position="317"/>
        <end position="336"/>
    </location>
</feature>
<feature type="compositionally biased region" description="Low complexity" evidence="9">
    <location>
        <begin position="15"/>
        <end position="26"/>
    </location>
</feature>
<feature type="region of interest" description="Disordered" evidence="9">
    <location>
        <begin position="1"/>
        <end position="66"/>
    </location>
</feature>
<dbReference type="GeneID" id="136806887"/>
<keyword evidence="3" id="KW-0813">Transport</keyword>
<dbReference type="GO" id="GO:0015179">
    <property type="term" value="F:L-amino acid transmembrane transporter activity"/>
    <property type="evidence" value="ECO:0007669"/>
    <property type="project" value="TreeGrafter"/>
</dbReference>
<reference evidence="12" key="1">
    <citation type="submission" date="2021-01" db="UniProtKB">
        <authorList>
            <consortium name="EnsemblMetazoa"/>
        </authorList>
    </citation>
    <scope>IDENTIFICATION</scope>
</reference>
<organism evidence="12 13">
    <name type="scientific">Clytia hemisphaerica</name>
    <dbReference type="NCBI Taxonomy" id="252671"/>
    <lineage>
        <taxon>Eukaryota</taxon>
        <taxon>Metazoa</taxon>
        <taxon>Cnidaria</taxon>
        <taxon>Hydrozoa</taxon>
        <taxon>Hydroidolina</taxon>
        <taxon>Leptothecata</taxon>
        <taxon>Obeliida</taxon>
        <taxon>Clytiidae</taxon>
        <taxon>Clytia</taxon>
    </lineage>
</organism>
<feature type="region of interest" description="Disordered" evidence="9">
    <location>
        <begin position="85"/>
        <end position="134"/>
    </location>
</feature>
<dbReference type="PANTHER" id="PTHR22950:SF689">
    <property type="entry name" value="VESICULAR INHIBITORY AMINO ACID TRANSPORTER"/>
    <property type="match status" value="1"/>
</dbReference>
<evidence type="ECO:0000256" key="3">
    <source>
        <dbReference type="ARBA" id="ARBA00022448"/>
    </source>
</evidence>
<feature type="transmembrane region" description="Helical" evidence="10">
    <location>
        <begin position="546"/>
        <end position="567"/>
    </location>
</feature>
<feature type="transmembrane region" description="Helical" evidence="10">
    <location>
        <begin position="272"/>
        <end position="296"/>
    </location>
</feature>
<dbReference type="GO" id="GO:0030659">
    <property type="term" value="C:cytoplasmic vesicle membrane"/>
    <property type="evidence" value="ECO:0007669"/>
    <property type="project" value="UniProtKB-SubCell"/>
</dbReference>
<dbReference type="AlphaFoldDB" id="A0A7M6DN11"/>
<keyword evidence="13" id="KW-1185">Reference proteome</keyword>
<dbReference type="GO" id="GO:0005774">
    <property type="term" value="C:vacuolar membrane"/>
    <property type="evidence" value="ECO:0007669"/>
    <property type="project" value="TreeGrafter"/>
</dbReference>
<evidence type="ECO:0000313" key="13">
    <source>
        <dbReference type="Proteomes" id="UP000594262"/>
    </source>
</evidence>
<feature type="transmembrane region" description="Helical" evidence="10">
    <location>
        <begin position="506"/>
        <end position="525"/>
    </location>
</feature>
<keyword evidence="4 10" id="KW-0812">Transmembrane</keyword>
<name>A0A7M6DN11_9CNID</name>
<feature type="transmembrane region" description="Helical" evidence="10">
    <location>
        <begin position="427"/>
        <end position="445"/>
    </location>
</feature>
<evidence type="ECO:0000313" key="12">
    <source>
        <dbReference type="EnsemblMetazoa" id="CLYHEMP017079.2"/>
    </source>
</evidence>
<evidence type="ECO:0000256" key="9">
    <source>
        <dbReference type="SAM" id="MobiDB-lite"/>
    </source>
</evidence>
<dbReference type="OrthoDB" id="6021076at2759"/>
<keyword evidence="5" id="KW-0532">Neurotransmitter transport</keyword>
<evidence type="ECO:0000259" key="11">
    <source>
        <dbReference type="Pfam" id="PF01490"/>
    </source>
</evidence>
<evidence type="ECO:0000256" key="8">
    <source>
        <dbReference type="ARBA" id="ARBA00023329"/>
    </source>
</evidence>
<evidence type="ECO:0000256" key="6">
    <source>
        <dbReference type="ARBA" id="ARBA00022989"/>
    </source>
</evidence>
<dbReference type="RefSeq" id="XP_066919577.1">
    <property type="nucleotide sequence ID" value="XM_067063476.1"/>
</dbReference>
<evidence type="ECO:0000256" key="4">
    <source>
        <dbReference type="ARBA" id="ARBA00022692"/>
    </source>
</evidence>
<feature type="compositionally biased region" description="Basic and acidic residues" evidence="9">
    <location>
        <begin position="47"/>
        <end position="59"/>
    </location>
</feature>
<feature type="transmembrane region" description="Helical" evidence="10">
    <location>
        <begin position="383"/>
        <end position="407"/>
    </location>
</feature>
<feature type="domain" description="Amino acid transporter transmembrane" evidence="11">
    <location>
        <begin position="238"/>
        <end position="630"/>
    </location>
</feature>
<dbReference type="InterPro" id="IPR013057">
    <property type="entry name" value="AA_transpt_TM"/>
</dbReference>
<evidence type="ECO:0000256" key="5">
    <source>
        <dbReference type="ARBA" id="ARBA00022775"/>
    </source>
</evidence>
<comment type="similarity">
    <text evidence="2">Belongs to the amino acid/polyamine transporter 2 family.</text>
</comment>
<dbReference type="EnsemblMetazoa" id="CLYHEMT017079.2">
    <property type="protein sequence ID" value="CLYHEMP017079.2"/>
    <property type="gene ID" value="CLYHEMG017079"/>
</dbReference>
<keyword evidence="7 10" id="KW-0472">Membrane</keyword>
<feature type="transmembrane region" description="Helical" evidence="10">
    <location>
        <begin position="573"/>
        <end position="594"/>
    </location>
</feature>
<sequence length="643" mass="71381">MKKGYDGAELWPFESSASSTGSSVRSSGRRRRSGQVNNADNKQQETNLDHPTKEKEKTEMISGDNMKKQPITYSAFGVTISTFKDPFDSSSSPKNSTVSPSNLSTSKGKPSTKNKHHKHRKPKKDTKPEHLYEGVDADTIPLLAGRRARSNTSAGSSYGSSRLSFLARESGSINNLRGDGTEFHEESLNKSDFCASLFLPSLSFQSSLPRGRHIFDDTRGSSNSVMESFVEKLYPDRRGTIMLATWNLLPLLAGSAVFTMPFAVVIGGYFSLVFMLVMSLMADVTGVLLIDCLYEISPNSGTRKRVRKDFADIGRSVWGRTGAFIVHSFLVVYLFLGDVLNMLLLSKSVYSLLHTCTKLSFVALSCLFSILAYPTLFIKRLTILAYISLLSIITILFSIVALIFVFIHERDSWSHNYKDIPFLNIERFPLAAGIIMFSCISHCVLPQVEGNLMDASNSSKVIHISYITSVLINILIGIFGALTFGLKTESLVTLNASRINEIIRTIIGVSSIGYSVLNYPLNMFIICETVDKIIHDTKVEQNKKYYYAWVALTRLVLFASTVGLALLIPYFGILLSLRGCLIGTCLVFVFPCYFHLKLKWQLLSWFQKTVEISLLVIGVVLGLCALYGTITSLVYAFETGVEL</sequence>
<feature type="compositionally biased region" description="Basic residues" evidence="9">
    <location>
        <begin position="110"/>
        <end position="124"/>
    </location>
</feature>
<protein>
    <recommendedName>
        <fullName evidence="11">Amino acid transporter transmembrane domain-containing protein</fullName>
    </recommendedName>
</protein>
<dbReference type="GO" id="GO:0006836">
    <property type="term" value="P:neurotransmitter transport"/>
    <property type="evidence" value="ECO:0007669"/>
    <property type="project" value="UniProtKB-KW"/>
</dbReference>
<feature type="compositionally biased region" description="Polar residues" evidence="9">
    <location>
        <begin position="35"/>
        <end position="46"/>
    </location>
</feature>
<keyword evidence="6 10" id="KW-1133">Transmembrane helix</keyword>
<feature type="transmembrane region" description="Helical" evidence="10">
    <location>
        <begin position="614"/>
        <end position="637"/>
    </location>
</feature>
<evidence type="ECO:0000256" key="10">
    <source>
        <dbReference type="SAM" id="Phobius"/>
    </source>
</evidence>